<dbReference type="EMBL" id="SLWS01000017">
    <property type="protein sequence ID" value="TCO47339.1"/>
    <property type="molecule type" value="Genomic_DNA"/>
</dbReference>
<evidence type="ECO:0000313" key="2">
    <source>
        <dbReference type="Proteomes" id="UP000295680"/>
    </source>
</evidence>
<dbReference type="Proteomes" id="UP000295680">
    <property type="component" value="Unassembled WGS sequence"/>
</dbReference>
<organism evidence="1 2">
    <name type="scientific">Actinocrispum wychmicini</name>
    <dbReference type="NCBI Taxonomy" id="1213861"/>
    <lineage>
        <taxon>Bacteria</taxon>
        <taxon>Bacillati</taxon>
        <taxon>Actinomycetota</taxon>
        <taxon>Actinomycetes</taxon>
        <taxon>Pseudonocardiales</taxon>
        <taxon>Pseudonocardiaceae</taxon>
        <taxon>Actinocrispum</taxon>
    </lineage>
</organism>
<sequence length="70" mass="7845">MEPMPPMVSGRNPVADYLETIATTTIPVLIDRIRQGDATRELYREGRAVLLTAEAMLWLDELDMQEPGSV</sequence>
<protein>
    <submittedName>
        <fullName evidence="1">Uncharacterized protein</fullName>
    </submittedName>
</protein>
<gene>
    <name evidence="1" type="ORF">EV192_11779</name>
</gene>
<accession>A0A4R2ISZ7</accession>
<comment type="caution">
    <text evidence="1">The sequence shown here is derived from an EMBL/GenBank/DDBJ whole genome shotgun (WGS) entry which is preliminary data.</text>
</comment>
<keyword evidence="2" id="KW-1185">Reference proteome</keyword>
<reference evidence="1 2" key="1">
    <citation type="submission" date="2019-03" db="EMBL/GenBank/DDBJ databases">
        <title>Genomic Encyclopedia of Type Strains, Phase IV (KMG-IV): sequencing the most valuable type-strain genomes for metagenomic binning, comparative biology and taxonomic classification.</title>
        <authorList>
            <person name="Goeker M."/>
        </authorList>
    </citation>
    <scope>NUCLEOTIDE SEQUENCE [LARGE SCALE GENOMIC DNA]</scope>
    <source>
        <strain evidence="1 2">DSM 45934</strain>
    </source>
</reference>
<name>A0A4R2ISZ7_9PSEU</name>
<evidence type="ECO:0000313" key="1">
    <source>
        <dbReference type="EMBL" id="TCO47339.1"/>
    </source>
</evidence>
<proteinExistence type="predicted"/>
<dbReference type="AlphaFoldDB" id="A0A4R2ISZ7"/>